<dbReference type="FunFam" id="3.30.70.270:FF:000001">
    <property type="entry name" value="Diguanylate cyclase domain protein"/>
    <property type="match status" value="1"/>
</dbReference>
<sequence>MRRSVAAALFYAVSAVILAVASAVGLFPRYALWLPVATFTTAAVGFCIVIRSGFNLRFRDPSLTEAQIAIALLNCTLVLGFAGPMRGIVMLAYVVPLQFGAFALTSPILLRLCLIPALGLPIAVAAGQAMGIHGASINFELVQWLALMLVLPYTAVVAGRLHEYGRYKRLSDTDELSGLQNRRAALAYLDQLTRMSDANRVPFCVALMDFDHFKAVNDTFGHATGDQVIRSFAALARDTLRKGDVIARWGGEEFLVVLHGDLAQARASIERLIHAAANHSIEGLPRPVTVSAGLALHAIGQSIPDLVEHADRALYTAKRKGRNRLELAASDSDRRDTAAI</sequence>
<dbReference type="InterPro" id="IPR050469">
    <property type="entry name" value="Diguanylate_Cyclase"/>
</dbReference>
<evidence type="ECO:0000259" key="3">
    <source>
        <dbReference type="PROSITE" id="PS50887"/>
    </source>
</evidence>
<evidence type="ECO:0000256" key="1">
    <source>
        <dbReference type="ARBA" id="ARBA00012528"/>
    </source>
</evidence>
<dbReference type="SMART" id="SM00267">
    <property type="entry name" value="GGDEF"/>
    <property type="match status" value="1"/>
</dbReference>
<reference evidence="4 5" key="1">
    <citation type="submission" date="2020-08" db="EMBL/GenBank/DDBJ databases">
        <title>Genomic Encyclopedia of Type Strains, Phase IV (KMG-IV): sequencing the most valuable type-strain genomes for metagenomic binning, comparative biology and taxonomic classification.</title>
        <authorList>
            <person name="Goeker M."/>
        </authorList>
    </citation>
    <scope>NUCLEOTIDE SEQUENCE [LARGE SCALE GENOMIC DNA]</scope>
    <source>
        <strain evidence="4 5">DSM 106739</strain>
    </source>
</reference>
<keyword evidence="2" id="KW-0812">Transmembrane</keyword>
<dbReference type="Proteomes" id="UP000561045">
    <property type="component" value="Unassembled WGS sequence"/>
</dbReference>
<keyword evidence="2" id="KW-1133">Transmembrane helix</keyword>
<feature type="transmembrane region" description="Helical" evidence="2">
    <location>
        <begin position="66"/>
        <end position="82"/>
    </location>
</feature>
<dbReference type="NCBIfam" id="TIGR00254">
    <property type="entry name" value="GGDEF"/>
    <property type="match status" value="1"/>
</dbReference>
<dbReference type="CDD" id="cd01949">
    <property type="entry name" value="GGDEF"/>
    <property type="match status" value="1"/>
</dbReference>
<protein>
    <recommendedName>
        <fullName evidence="1">diguanylate cyclase</fullName>
        <ecNumber evidence="1">2.7.7.65</ecNumber>
    </recommendedName>
</protein>
<dbReference type="PANTHER" id="PTHR45138">
    <property type="entry name" value="REGULATORY COMPONENTS OF SENSORY TRANSDUCTION SYSTEM"/>
    <property type="match status" value="1"/>
</dbReference>
<feature type="transmembrane region" description="Helical" evidence="2">
    <location>
        <begin position="117"/>
        <end position="135"/>
    </location>
</feature>
<accession>A0A840BD67</accession>
<keyword evidence="5" id="KW-1185">Reference proteome</keyword>
<feature type="transmembrane region" description="Helical" evidence="2">
    <location>
        <begin position="141"/>
        <end position="161"/>
    </location>
</feature>
<dbReference type="GO" id="GO:0052621">
    <property type="term" value="F:diguanylate cyclase activity"/>
    <property type="evidence" value="ECO:0007669"/>
    <property type="project" value="UniProtKB-EC"/>
</dbReference>
<feature type="transmembrane region" description="Helical" evidence="2">
    <location>
        <begin position="33"/>
        <end position="54"/>
    </location>
</feature>
<gene>
    <name evidence="4" type="ORF">GGR36_000343</name>
</gene>
<dbReference type="AlphaFoldDB" id="A0A840BD67"/>
<dbReference type="Gene3D" id="3.30.70.270">
    <property type="match status" value="1"/>
</dbReference>
<dbReference type="InterPro" id="IPR000160">
    <property type="entry name" value="GGDEF_dom"/>
</dbReference>
<dbReference type="RefSeq" id="WP_183631255.1">
    <property type="nucleotide sequence ID" value="NZ_BAABLE010000011.1"/>
</dbReference>
<dbReference type="EC" id="2.7.7.65" evidence="1"/>
<dbReference type="GO" id="GO:0043709">
    <property type="term" value="P:cell adhesion involved in single-species biofilm formation"/>
    <property type="evidence" value="ECO:0007669"/>
    <property type="project" value="TreeGrafter"/>
</dbReference>
<evidence type="ECO:0000313" key="5">
    <source>
        <dbReference type="Proteomes" id="UP000561045"/>
    </source>
</evidence>
<dbReference type="SUPFAM" id="SSF55073">
    <property type="entry name" value="Nucleotide cyclase"/>
    <property type="match status" value="1"/>
</dbReference>
<organism evidence="4 5">
    <name type="scientific">Niveibacterium umoris</name>
    <dbReference type="NCBI Taxonomy" id="1193620"/>
    <lineage>
        <taxon>Bacteria</taxon>
        <taxon>Pseudomonadati</taxon>
        <taxon>Pseudomonadota</taxon>
        <taxon>Betaproteobacteria</taxon>
        <taxon>Rhodocyclales</taxon>
        <taxon>Rhodocyclaceae</taxon>
        <taxon>Niveibacterium</taxon>
    </lineage>
</organism>
<comment type="caution">
    <text evidence="4">The sequence shown here is derived from an EMBL/GenBank/DDBJ whole genome shotgun (WGS) entry which is preliminary data.</text>
</comment>
<dbReference type="PANTHER" id="PTHR45138:SF24">
    <property type="entry name" value="DIGUANYLATE CYCLASE DGCC-RELATED"/>
    <property type="match status" value="1"/>
</dbReference>
<dbReference type="GO" id="GO:0005886">
    <property type="term" value="C:plasma membrane"/>
    <property type="evidence" value="ECO:0007669"/>
    <property type="project" value="TreeGrafter"/>
</dbReference>
<dbReference type="InterPro" id="IPR043128">
    <property type="entry name" value="Rev_trsase/Diguanyl_cyclase"/>
</dbReference>
<keyword evidence="2" id="KW-0472">Membrane</keyword>
<dbReference type="EMBL" id="JACIET010000001">
    <property type="protein sequence ID" value="MBB4011035.1"/>
    <property type="molecule type" value="Genomic_DNA"/>
</dbReference>
<dbReference type="PROSITE" id="PS50887">
    <property type="entry name" value="GGDEF"/>
    <property type="match status" value="1"/>
</dbReference>
<proteinExistence type="predicted"/>
<evidence type="ECO:0000313" key="4">
    <source>
        <dbReference type="EMBL" id="MBB4011035.1"/>
    </source>
</evidence>
<evidence type="ECO:0000256" key="2">
    <source>
        <dbReference type="SAM" id="Phobius"/>
    </source>
</evidence>
<dbReference type="GO" id="GO:1902201">
    <property type="term" value="P:negative regulation of bacterial-type flagellum-dependent cell motility"/>
    <property type="evidence" value="ECO:0007669"/>
    <property type="project" value="TreeGrafter"/>
</dbReference>
<dbReference type="Pfam" id="PF00990">
    <property type="entry name" value="GGDEF"/>
    <property type="match status" value="1"/>
</dbReference>
<dbReference type="InterPro" id="IPR029787">
    <property type="entry name" value="Nucleotide_cyclase"/>
</dbReference>
<feature type="domain" description="GGDEF" evidence="3">
    <location>
        <begin position="201"/>
        <end position="330"/>
    </location>
</feature>
<name>A0A840BD67_9RHOO</name>